<dbReference type="InterPro" id="IPR044855">
    <property type="entry name" value="CoA-Trfase_III_dom3_sf"/>
</dbReference>
<keyword evidence="2" id="KW-1185">Reference proteome</keyword>
<dbReference type="SUPFAM" id="SSF89796">
    <property type="entry name" value="CoA-transferase family III (CaiB/BaiF)"/>
    <property type="match status" value="1"/>
</dbReference>
<dbReference type="InterPro" id="IPR023606">
    <property type="entry name" value="CoA-Trfase_III_dom_1_sf"/>
</dbReference>
<name>A0A6P1MC41_9FIRM</name>
<dbReference type="KEGG" id="amic:Ami3637_03630"/>
<dbReference type="Proteomes" id="UP000463883">
    <property type="component" value="Chromosome"/>
</dbReference>
<keyword evidence="1" id="KW-0808">Transferase</keyword>
<dbReference type="GO" id="GO:0016740">
    <property type="term" value="F:transferase activity"/>
    <property type="evidence" value="ECO:0007669"/>
    <property type="project" value="UniProtKB-KW"/>
</dbReference>
<protein>
    <submittedName>
        <fullName evidence="1">CoA transferase</fullName>
    </submittedName>
</protein>
<evidence type="ECO:0000313" key="1">
    <source>
        <dbReference type="EMBL" id="QHI71592.1"/>
    </source>
</evidence>
<dbReference type="EMBL" id="CP047591">
    <property type="protein sequence ID" value="QHI71592.1"/>
    <property type="molecule type" value="Genomic_DNA"/>
</dbReference>
<dbReference type="PANTHER" id="PTHR48228:SF5">
    <property type="entry name" value="ALPHA-METHYLACYL-COA RACEMASE"/>
    <property type="match status" value="1"/>
</dbReference>
<sequence length="395" mass="43809">MGALDGLKILDFSTLLPGPFATLMLADMGAEVLKVSSKSKADIVTDYPPFIEDTQVSVNQAWLGRNKKTISLNLKEPQSLEVVKKLIMEYDIIMEQFRPGVMEKLGLGYEALKAVNPKIIYCSLTGYGQTGPLKMRAGHDINYLARSGNMALAGRKNTGPVLTNMQIADVAVGSMNSVIGILAAVHYRSNTGKGQYIDVSMYDGLIPFNSMDGAGFLATGKEPEREEGRLNGGCMYDFYETKDGRHLSVGCLEPQFWKNFCICIEKPEYAEGSIWPENIEDVKADIKNIIKEKTLKEWEEVFKDKDVCVEPVLNLDEALIKDEQLKARNMVVEVEVPLSGGKKVKQLGTAVKLSQCPVEYLHGGYPIGHHTHEVMKKLGFTQEQITDMEKKGVFN</sequence>
<proteinExistence type="predicted"/>
<dbReference type="AlphaFoldDB" id="A0A6P1MC41"/>
<dbReference type="Gene3D" id="3.40.50.10540">
    <property type="entry name" value="Crotonobetainyl-coa:carnitine coa-transferase, domain 1"/>
    <property type="match status" value="2"/>
</dbReference>
<evidence type="ECO:0000313" key="2">
    <source>
        <dbReference type="Proteomes" id="UP000463883"/>
    </source>
</evidence>
<dbReference type="InterPro" id="IPR003673">
    <property type="entry name" value="CoA-Trfase_fam_III"/>
</dbReference>
<organism evidence="1 2">
    <name type="scientific">Aminipila terrae</name>
    <dbReference type="NCBI Taxonomy" id="2697030"/>
    <lineage>
        <taxon>Bacteria</taxon>
        <taxon>Bacillati</taxon>
        <taxon>Bacillota</taxon>
        <taxon>Clostridia</taxon>
        <taxon>Peptostreptococcales</taxon>
        <taxon>Anaerovoracaceae</taxon>
        <taxon>Aminipila</taxon>
    </lineage>
</organism>
<dbReference type="InterPro" id="IPR050509">
    <property type="entry name" value="CoA-transferase_III"/>
</dbReference>
<gene>
    <name evidence="1" type="ORF">Ami3637_03630</name>
</gene>
<dbReference type="PANTHER" id="PTHR48228">
    <property type="entry name" value="SUCCINYL-COA--D-CITRAMALATE COA-TRANSFERASE"/>
    <property type="match status" value="1"/>
</dbReference>
<reference evidence="1 2" key="1">
    <citation type="submission" date="2020-01" db="EMBL/GenBank/DDBJ databases">
        <title>Genomic analysis of Aminipila sp. CBA3637.</title>
        <authorList>
            <person name="Kim Y.B."/>
            <person name="Roh S.W."/>
        </authorList>
    </citation>
    <scope>NUCLEOTIDE SEQUENCE [LARGE SCALE GENOMIC DNA]</scope>
    <source>
        <strain evidence="1 2">CBA3637</strain>
    </source>
</reference>
<accession>A0A6P1MC41</accession>
<dbReference type="Gene3D" id="3.30.1540.10">
    <property type="entry name" value="formyl-coa transferase, domain 3"/>
    <property type="match status" value="1"/>
</dbReference>
<dbReference type="RefSeq" id="WP_162361366.1">
    <property type="nucleotide sequence ID" value="NZ_CP047591.1"/>
</dbReference>
<dbReference type="Pfam" id="PF02515">
    <property type="entry name" value="CoA_transf_3"/>
    <property type="match status" value="1"/>
</dbReference>